<protein>
    <recommendedName>
        <fullName evidence="3">DUF3703 domain-containing protein</fullName>
    </recommendedName>
</protein>
<comment type="caution">
    <text evidence="1">The sequence shown here is derived from an EMBL/GenBank/DDBJ whole genome shotgun (WGS) entry which is preliminary data.</text>
</comment>
<proteinExistence type="predicted"/>
<name>A0ABV2ISK0_9BURK</name>
<keyword evidence="2" id="KW-1185">Reference proteome</keyword>
<dbReference type="RefSeq" id="WP_244954559.1">
    <property type="nucleotide sequence ID" value="NZ_CP035709.1"/>
</dbReference>
<evidence type="ECO:0000313" key="1">
    <source>
        <dbReference type="EMBL" id="MET3605935.1"/>
    </source>
</evidence>
<gene>
    <name evidence="1" type="ORF">ABIC99_003770</name>
</gene>
<dbReference type="Pfam" id="PF12487">
    <property type="entry name" value="DUF3703"/>
    <property type="match status" value="1"/>
</dbReference>
<dbReference type="Proteomes" id="UP001549111">
    <property type="component" value="Unassembled WGS sequence"/>
</dbReference>
<organism evidence="1 2">
    <name type="scientific">Sphaerotilus sulfidivorans</name>
    <dbReference type="NCBI Taxonomy" id="639200"/>
    <lineage>
        <taxon>Bacteria</taxon>
        <taxon>Pseudomonadati</taxon>
        <taxon>Pseudomonadota</taxon>
        <taxon>Betaproteobacteria</taxon>
        <taxon>Burkholderiales</taxon>
        <taxon>Sphaerotilaceae</taxon>
        <taxon>Sphaerotilus</taxon>
    </lineage>
</organism>
<dbReference type="EMBL" id="JBEPLS010000027">
    <property type="protein sequence ID" value="MET3605935.1"/>
    <property type="molecule type" value="Genomic_DNA"/>
</dbReference>
<evidence type="ECO:0008006" key="3">
    <source>
        <dbReference type="Google" id="ProtNLM"/>
    </source>
</evidence>
<reference evidence="1 2" key="1">
    <citation type="submission" date="2024-06" db="EMBL/GenBank/DDBJ databases">
        <title>Genomic Encyclopedia of Type Strains, Phase IV (KMG-IV): sequencing the most valuable type-strain genomes for metagenomic binning, comparative biology and taxonomic classification.</title>
        <authorList>
            <person name="Goeker M."/>
        </authorList>
    </citation>
    <scope>NUCLEOTIDE SEQUENCE [LARGE SCALE GENOMIC DNA]</scope>
    <source>
        <strain evidence="1 2">D-501</strain>
    </source>
</reference>
<accession>A0ABV2ISK0</accession>
<dbReference type="InterPro" id="IPR022172">
    <property type="entry name" value="DUF3703"/>
</dbReference>
<evidence type="ECO:0000313" key="2">
    <source>
        <dbReference type="Proteomes" id="UP001549111"/>
    </source>
</evidence>
<sequence length="131" mass="14796">MNTTPPSVAFDPVLFAHVMQQYRETSPHDPAHQWLLLETLHVVSQTRFIPHLKVHDLMLHLAWRTRDWAEVGGQTLRLLLVPLGHLTGRLPLGNSGRSDINPFKPMPLRRDLSDVIAQARQAIASAEQCCP</sequence>